<organism evidence="2 3">
    <name type="scientific">Aspergillus neoniger (strain CBS 115656)</name>
    <dbReference type="NCBI Taxonomy" id="1448310"/>
    <lineage>
        <taxon>Eukaryota</taxon>
        <taxon>Fungi</taxon>
        <taxon>Dikarya</taxon>
        <taxon>Ascomycota</taxon>
        <taxon>Pezizomycotina</taxon>
        <taxon>Eurotiomycetes</taxon>
        <taxon>Eurotiomycetidae</taxon>
        <taxon>Eurotiales</taxon>
        <taxon>Aspergillaceae</taxon>
        <taxon>Aspergillus</taxon>
        <taxon>Aspergillus subgen. Circumdati</taxon>
    </lineage>
</organism>
<reference evidence="2" key="1">
    <citation type="submission" date="2016-12" db="EMBL/GenBank/DDBJ databases">
        <title>The genomes of Aspergillus section Nigri reveals drivers in fungal speciation.</title>
        <authorList>
            <consortium name="DOE Joint Genome Institute"/>
            <person name="Vesth T.C."/>
            <person name="Nybo J."/>
            <person name="Theobald S."/>
            <person name="Brandl J."/>
            <person name="Frisvad J.C."/>
            <person name="Nielsen K.F."/>
            <person name="Lyhne E.K."/>
            <person name="Kogle M.E."/>
            <person name="Kuo A."/>
            <person name="Riley R."/>
            <person name="Clum A."/>
            <person name="Nolan M."/>
            <person name="Lipzen A."/>
            <person name="Salamov A."/>
            <person name="Henrissat B."/>
            <person name="Wiebenga A."/>
            <person name="De Vries R.P."/>
            <person name="Grigoriev I.V."/>
            <person name="Mortensen U.H."/>
            <person name="Andersen M.R."/>
            <person name="Baker S.E."/>
        </authorList>
    </citation>
    <scope>NUCLEOTIDE SEQUENCE [LARGE SCALE GENOMIC DNA]</scope>
    <source>
        <strain evidence="2">CBS 115656</strain>
    </source>
</reference>
<evidence type="ECO:0000256" key="1">
    <source>
        <dbReference type="SAM" id="Phobius"/>
    </source>
</evidence>
<dbReference type="EMBL" id="KZ821477">
    <property type="protein sequence ID" value="PYH30864.1"/>
    <property type="molecule type" value="Genomic_DNA"/>
</dbReference>
<gene>
    <name evidence="2" type="ORF">BO87DRAFT_146668</name>
</gene>
<keyword evidence="3" id="KW-1185">Reference proteome</keyword>
<dbReference type="RefSeq" id="XP_025476342.1">
    <property type="nucleotide sequence ID" value="XM_025618148.1"/>
</dbReference>
<evidence type="ECO:0000313" key="3">
    <source>
        <dbReference type="Proteomes" id="UP000247647"/>
    </source>
</evidence>
<accession>A0A318YA54</accession>
<sequence length="117" mass="12915">MACGKGMGRSARAIRMGWAISRGCVFLDGTSPAYLALVESSWNVHRIQRRIQRLGPIVAIQIGALCLLFVCFVYFAFSALFSSIVNSSNCSNTASAFHHHFEPSSSPRPFWTDTRLS</sequence>
<dbReference type="GeneID" id="37120604"/>
<keyword evidence="1" id="KW-0472">Membrane</keyword>
<dbReference type="AlphaFoldDB" id="A0A318YA54"/>
<feature type="transmembrane region" description="Helical" evidence="1">
    <location>
        <begin position="54"/>
        <end position="81"/>
    </location>
</feature>
<proteinExistence type="predicted"/>
<dbReference type="Proteomes" id="UP000247647">
    <property type="component" value="Unassembled WGS sequence"/>
</dbReference>
<name>A0A318YA54_ASPNB</name>
<dbReference type="OrthoDB" id="4388738at2759"/>
<evidence type="ECO:0000313" key="2">
    <source>
        <dbReference type="EMBL" id="PYH30864.1"/>
    </source>
</evidence>
<keyword evidence="1" id="KW-0812">Transmembrane</keyword>
<protein>
    <submittedName>
        <fullName evidence="2">Uncharacterized protein</fullName>
    </submittedName>
</protein>
<keyword evidence="1" id="KW-1133">Transmembrane helix</keyword>